<feature type="transmembrane region" description="Helical" evidence="7">
    <location>
        <begin position="79"/>
        <end position="101"/>
    </location>
</feature>
<accession>A0A1G2UZ29</accession>
<dbReference type="InterPro" id="IPR039421">
    <property type="entry name" value="Type_1_exporter"/>
</dbReference>
<feature type="domain" description="ABC transmembrane type-1" evidence="9">
    <location>
        <begin position="42"/>
        <end position="328"/>
    </location>
</feature>
<gene>
    <name evidence="10" type="ORF">A2431_04195</name>
</gene>
<evidence type="ECO:0000313" key="10">
    <source>
        <dbReference type="EMBL" id="OHB14622.1"/>
    </source>
</evidence>
<dbReference type="AlphaFoldDB" id="A0A1G2UZ29"/>
<dbReference type="PANTHER" id="PTHR43394">
    <property type="entry name" value="ATP-DEPENDENT PERMEASE MDL1, MITOCHONDRIAL"/>
    <property type="match status" value="1"/>
</dbReference>
<feature type="transmembrane region" description="Helical" evidence="7">
    <location>
        <begin position="38"/>
        <end position="59"/>
    </location>
</feature>
<evidence type="ECO:0000256" key="7">
    <source>
        <dbReference type="SAM" id="Phobius"/>
    </source>
</evidence>
<proteinExistence type="predicted"/>
<dbReference type="Gene3D" id="3.40.50.300">
    <property type="entry name" value="P-loop containing nucleotide triphosphate hydrolases"/>
    <property type="match status" value="1"/>
</dbReference>
<dbReference type="InterPro" id="IPR011527">
    <property type="entry name" value="ABC1_TM_dom"/>
</dbReference>
<comment type="subcellular location">
    <subcellularLocation>
        <location evidence="1">Cell membrane</location>
        <topology evidence="1">Multi-pass membrane protein</topology>
    </subcellularLocation>
</comment>
<dbReference type="GO" id="GO:0005524">
    <property type="term" value="F:ATP binding"/>
    <property type="evidence" value="ECO:0007669"/>
    <property type="project" value="UniProtKB-KW"/>
</dbReference>
<feature type="transmembrane region" description="Helical" evidence="7">
    <location>
        <begin position="275"/>
        <end position="306"/>
    </location>
</feature>
<dbReference type="GO" id="GO:0016887">
    <property type="term" value="F:ATP hydrolysis activity"/>
    <property type="evidence" value="ECO:0007669"/>
    <property type="project" value="InterPro"/>
</dbReference>
<dbReference type="PROSITE" id="PS50929">
    <property type="entry name" value="ABC_TM1F"/>
    <property type="match status" value="1"/>
</dbReference>
<evidence type="ECO:0000256" key="1">
    <source>
        <dbReference type="ARBA" id="ARBA00004651"/>
    </source>
</evidence>
<keyword evidence="2 7" id="KW-0812">Transmembrane</keyword>
<evidence type="ECO:0000259" key="9">
    <source>
        <dbReference type="PROSITE" id="PS50929"/>
    </source>
</evidence>
<dbReference type="SMART" id="SM00382">
    <property type="entry name" value="AAA"/>
    <property type="match status" value="1"/>
</dbReference>
<dbReference type="PROSITE" id="PS50893">
    <property type="entry name" value="ABC_TRANSPORTER_2"/>
    <property type="match status" value="1"/>
</dbReference>
<evidence type="ECO:0000256" key="6">
    <source>
        <dbReference type="ARBA" id="ARBA00023136"/>
    </source>
</evidence>
<evidence type="ECO:0000256" key="2">
    <source>
        <dbReference type="ARBA" id="ARBA00022692"/>
    </source>
</evidence>
<dbReference type="GO" id="GO:0015421">
    <property type="term" value="F:ABC-type oligopeptide transporter activity"/>
    <property type="evidence" value="ECO:0007669"/>
    <property type="project" value="TreeGrafter"/>
</dbReference>
<dbReference type="Gene3D" id="1.20.1560.10">
    <property type="entry name" value="ABC transporter type 1, transmembrane domain"/>
    <property type="match status" value="1"/>
</dbReference>
<evidence type="ECO:0000256" key="5">
    <source>
        <dbReference type="ARBA" id="ARBA00022989"/>
    </source>
</evidence>
<dbReference type="InterPro" id="IPR003439">
    <property type="entry name" value="ABC_transporter-like_ATP-bd"/>
</dbReference>
<protein>
    <recommendedName>
        <fullName evidence="12">ABC transporter domain-containing protein</fullName>
    </recommendedName>
</protein>
<reference evidence="10 11" key="1">
    <citation type="journal article" date="2016" name="Nat. Commun.">
        <title>Thousands of microbial genomes shed light on interconnected biogeochemical processes in an aquifer system.</title>
        <authorList>
            <person name="Anantharaman K."/>
            <person name="Brown C.T."/>
            <person name="Hug L.A."/>
            <person name="Sharon I."/>
            <person name="Castelle C.J."/>
            <person name="Probst A.J."/>
            <person name="Thomas B.C."/>
            <person name="Singh A."/>
            <person name="Wilkins M.J."/>
            <person name="Karaoz U."/>
            <person name="Brodie E.L."/>
            <person name="Williams K.H."/>
            <person name="Hubbard S.S."/>
            <person name="Banfield J.F."/>
        </authorList>
    </citation>
    <scope>NUCLEOTIDE SEQUENCE [LARGE SCALE GENOMIC DNA]</scope>
</reference>
<feature type="domain" description="ABC transporter" evidence="8">
    <location>
        <begin position="363"/>
        <end position="602"/>
    </location>
</feature>
<evidence type="ECO:0000256" key="4">
    <source>
        <dbReference type="ARBA" id="ARBA00022840"/>
    </source>
</evidence>
<organism evidence="10 11">
    <name type="scientific">Candidatus Zambryskibacteria bacterium RIFOXYC1_FULL_39_10</name>
    <dbReference type="NCBI Taxonomy" id="1802779"/>
    <lineage>
        <taxon>Bacteria</taxon>
        <taxon>Candidatus Zambryskiibacteriota</taxon>
    </lineage>
</organism>
<keyword evidence="6 7" id="KW-0472">Membrane</keyword>
<dbReference type="Proteomes" id="UP000177697">
    <property type="component" value="Unassembled WGS sequence"/>
</dbReference>
<dbReference type="SUPFAM" id="SSF52540">
    <property type="entry name" value="P-loop containing nucleoside triphosphate hydrolases"/>
    <property type="match status" value="1"/>
</dbReference>
<dbReference type="PANTHER" id="PTHR43394:SF1">
    <property type="entry name" value="ATP-BINDING CASSETTE SUB-FAMILY B MEMBER 10, MITOCHONDRIAL"/>
    <property type="match status" value="1"/>
</dbReference>
<sequence length="608" mass="68378">MDTISSKETKSKSSLENFKNLFRNTSRIFKILFQNMPWLFSAMIFLTIIIGVVPIFSAQALGTLIDKIIEGVGAQDVSIAYPALILFAVLTAIPTVIRNFISFLDRHLFLKMQDLFELMALKKRGSFDIAQYEDPKFQDRLQRAFNNGIYPLINIVENQLTNLEVTCGIIVGSIAAATIDWRVFLLVFITAIPNFWIEIKHGGRIWGIWAKNSTEQRRYQDLRRFFNQKISVIDGRLYQASGKFLSNIKEILHKFTNEQLSAEHWKTLMKTAASIFAALGLFVGTAIIINEAVAGVIAIGTVVFAFQTLNRVSGWTSSMLSSTARLLERNLYATDIFSIFDQKLVLEYSKNPQKLSLESAPTVVFENVSFKYPGQEKWALQNISFTLMPGQKIGLVGNNAAGKSTLVRLILRIHDPVEGKITVNGIDLKDLDIEEWWSRLGVLLQDFTTYNFTAKESIAIGDTLGDVNIDEVKVSAQKSTSSGFIEELENKYEHMIGVEFGGIEPSKGQRQKLAIARAFYKGKRFLILDEPTASIDAESADTIFNEIENLPNTVSAILISHNFATIKRADEIIVLHEGKIVEKGKHQELLDLNGKYAAAYNKQKKDFE</sequence>
<comment type="caution">
    <text evidence="10">The sequence shown here is derived from an EMBL/GenBank/DDBJ whole genome shotgun (WGS) entry which is preliminary data.</text>
</comment>
<evidence type="ECO:0000313" key="11">
    <source>
        <dbReference type="Proteomes" id="UP000177697"/>
    </source>
</evidence>
<keyword evidence="3" id="KW-0547">Nucleotide-binding</keyword>
<dbReference type="SUPFAM" id="SSF90123">
    <property type="entry name" value="ABC transporter transmembrane region"/>
    <property type="match status" value="1"/>
</dbReference>
<keyword evidence="4" id="KW-0067">ATP-binding</keyword>
<dbReference type="Pfam" id="PF00005">
    <property type="entry name" value="ABC_tran"/>
    <property type="match status" value="1"/>
</dbReference>
<dbReference type="InterPro" id="IPR027417">
    <property type="entry name" value="P-loop_NTPase"/>
</dbReference>
<name>A0A1G2UZ29_9BACT</name>
<dbReference type="GO" id="GO:0005886">
    <property type="term" value="C:plasma membrane"/>
    <property type="evidence" value="ECO:0007669"/>
    <property type="project" value="UniProtKB-SubCell"/>
</dbReference>
<dbReference type="InterPro" id="IPR036640">
    <property type="entry name" value="ABC1_TM_sf"/>
</dbReference>
<evidence type="ECO:0000259" key="8">
    <source>
        <dbReference type="PROSITE" id="PS50893"/>
    </source>
</evidence>
<evidence type="ECO:0008006" key="12">
    <source>
        <dbReference type="Google" id="ProtNLM"/>
    </source>
</evidence>
<evidence type="ECO:0000256" key="3">
    <source>
        <dbReference type="ARBA" id="ARBA00022741"/>
    </source>
</evidence>
<dbReference type="InterPro" id="IPR003593">
    <property type="entry name" value="AAA+_ATPase"/>
</dbReference>
<dbReference type="EMBL" id="MHWW01000018">
    <property type="protein sequence ID" value="OHB14622.1"/>
    <property type="molecule type" value="Genomic_DNA"/>
</dbReference>
<keyword evidence="5 7" id="KW-1133">Transmembrane helix</keyword>